<dbReference type="AlphaFoldDB" id="A0A382R2L8"/>
<dbReference type="EMBL" id="UINC01118365">
    <property type="protein sequence ID" value="SVC91440.1"/>
    <property type="molecule type" value="Genomic_DNA"/>
</dbReference>
<reference evidence="1" key="1">
    <citation type="submission" date="2018-05" db="EMBL/GenBank/DDBJ databases">
        <authorList>
            <person name="Lanie J.A."/>
            <person name="Ng W.-L."/>
            <person name="Kazmierczak K.M."/>
            <person name="Andrzejewski T.M."/>
            <person name="Davidsen T.M."/>
            <person name="Wayne K.J."/>
            <person name="Tettelin H."/>
            <person name="Glass J.I."/>
            <person name="Rusch D."/>
            <person name="Podicherti R."/>
            <person name="Tsui H.-C.T."/>
            <person name="Winkler M.E."/>
        </authorList>
    </citation>
    <scope>NUCLEOTIDE SEQUENCE</scope>
</reference>
<evidence type="ECO:0000313" key="1">
    <source>
        <dbReference type="EMBL" id="SVC91440.1"/>
    </source>
</evidence>
<protein>
    <submittedName>
        <fullName evidence="1">Uncharacterized protein</fullName>
    </submittedName>
</protein>
<proteinExistence type="predicted"/>
<organism evidence="1">
    <name type="scientific">marine metagenome</name>
    <dbReference type="NCBI Taxonomy" id="408172"/>
    <lineage>
        <taxon>unclassified sequences</taxon>
        <taxon>metagenomes</taxon>
        <taxon>ecological metagenomes</taxon>
    </lineage>
</organism>
<sequence>MIAKYKVPSSTVYRTSSKDKWKDQRNAFRDKLRKEIDLQKTEELQGKLFKSDEISAEIAHEIFAKIKELLKKETQITPNGLASVSSSALTAQKLIKNTSPTLPNSLSNQSTFLDALKILDEIADLKRSLA</sequence>
<gene>
    <name evidence="1" type="ORF">METZ01_LOCUS344294</name>
</gene>
<accession>A0A382R2L8</accession>
<name>A0A382R2L8_9ZZZZ</name>